<dbReference type="InterPro" id="IPR029063">
    <property type="entry name" value="SAM-dependent_MTases_sf"/>
</dbReference>
<dbReference type="Proteomes" id="UP000053342">
    <property type="component" value="Unassembled WGS sequence"/>
</dbReference>
<reference evidence="1 2" key="1">
    <citation type="submission" date="2015-01" db="EMBL/GenBank/DDBJ databases">
        <title>The Genome Sequence of Exophiala oligosperma CBS72588.</title>
        <authorList>
            <consortium name="The Broad Institute Genomics Platform"/>
            <person name="Cuomo C."/>
            <person name="de Hoog S."/>
            <person name="Gorbushina A."/>
            <person name="Stielow B."/>
            <person name="Teixiera M."/>
            <person name="Abouelleil A."/>
            <person name="Chapman S.B."/>
            <person name="Priest M."/>
            <person name="Young S.K."/>
            <person name="Wortman J."/>
            <person name="Nusbaum C."/>
            <person name="Birren B."/>
        </authorList>
    </citation>
    <scope>NUCLEOTIDE SEQUENCE [LARGE SCALE GENOMIC DNA]</scope>
    <source>
        <strain evidence="1 2">CBS 72588</strain>
    </source>
</reference>
<dbReference type="OrthoDB" id="433955at2759"/>
<dbReference type="CDD" id="cd02440">
    <property type="entry name" value="AdoMet_MTases"/>
    <property type="match status" value="1"/>
</dbReference>
<dbReference type="InterPro" id="IPR019410">
    <property type="entry name" value="Methyltransf_16"/>
</dbReference>
<dbReference type="GeneID" id="27357067"/>
<dbReference type="Pfam" id="PF10294">
    <property type="entry name" value="Methyltransf_16"/>
    <property type="match status" value="1"/>
</dbReference>
<accession>A0A0D2C2H7</accession>
<dbReference type="Gene3D" id="3.40.50.150">
    <property type="entry name" value="Vaccinia Virus protein VP39"/>
    <property type="match status" value="1"/>
</dbReference>
<evidence type="ECO:0000313" key="1">
    <source>
        <dbReference type="EMBL" id="KIW43947.1"/>
    </source>
</evidence>
<dbReference type="HOGENOM" id="CLU_049351_1_1_1"/>
<evidence type="ECO:0008006" key="3">
    <source>
        <dbReference type="Google" id="ProtNLM"/>
    </source>
</evidence>
<dbReference type="PANTHER" id="PTHR14614">
    <property type="entry name" value="HEPATOCELLULAR CARCINOMA-ASSOCIATED ANTIGEN"/>
    <property type="match status" value="1"/>
</dbReference>
<sequence>MLGNQPPLPEPDSDEGHALLHVHDLPQLYQKPTAAALLQALSLLSFEPPSFSARNASGRYKVGEQGVPGYLTSIVSSSLRWIEDDDVKDSIWTAASARLSERAGRNAMPAMTRTFVINGNLSISLHEPSLTEDNLGLKTWTSSLLLAQRLAECRQHVQEACTRVLELGSGTGLVGIAAACIWSTDVLLTDLPEIVANLQQNLLQNQDLISRHHGNVQARSLDWNDETDLPAHESEKYRAILAADPIYSPEHPKLLVATVRRWINWDQNARFIVELPLRDRYDGERKDLRKHLRENGFGLVVEGTDTGYDDWQGRDGNLAEVKCWWSIWKPLVNL</sequence>
<protein>
    <recommendedName>
        <fullName evidence="3">Glucose-inducible SAM-dependent methyltransferase Rrg1</fullName>
    </recommendedName>
</protein>
<gene>
    <name evidence="1" type="ORF">PV06_04993</name>
</gene>
<organism evidence="1 2">
    <name type="scientific">Exophiala oligosperma</name>
    <dbReference type="NCBI Taxonomy" id="215243"/>
    <lineage>
        <taxon>Eukaryota</taxon>
        <taxon>Fungi</taxon>
        <taxon>Dikarya</taxon>
        <taxon>Ascomycota</taxon>
        <taxon>Pezizomycotina</taxon>
        <taxon>Eurotiomycetes</taxon>
        <taxon>Chaetothyriomycetidae</taxon>
        <taxon>Chaetothyriales</taxon>
        <taxon>Herpotrichiellaceae</taxon>
        <taxon>Exophiala</taxon>
    </lineage>
</organism>
<evidence type="ECO:0000313" key="2">
    <source>
        <dbReference type="Proteomes" id="UP000053342"/>
    </source>
</evidence>
<dbReference type="SUPFAM" id="SSF53335">
    <property type="entry name" value="S-adenosyl-L-methionine-dependent methyltransferases"/>
    <property type="match status" value="1"/>
</dbReference>
<dbReference type="STRING" id="215243.A0A0D2C2H7"/>
<dbReference type="AlphaFoldDB" id="A0A0D2C2H7"/>
<dbReference type="GO" id="GO:0008757">
    <property type="term" value="F:S-adenosylmethionine-dependent methyltransferase activity"/>
    <property type="evidence" value="ECO:0007669"/>
    <property type="project" value="UniProtKB-ARBA"/>
</dbReference>
<proteinExistence type="predicted"/>
<dbReference type="RefSeq" id="XP_016264163.1">
    <property type="nucleotide sequence ID" value="XM_016405957.1"/>
</dbReference>
<dbReference type="PANTHER" id="PTHR14614:SF156">
    <property type="entry name" value="PROTEIN-LYSINE N-METHYLTRANSFERASE EFM2"/>
    <property type="match status" value="1"/>
</dbReference>
<name>A0A0D2C2H7_9EURO</name>
<keyword evidence="2" id="KW-1185">Reference proteome</keyword>
<dbReference type="GO" id="GO:0005829">
    <property type="term" value="C:cytosol"/>
    <property type="evidence" value="ECO:0007669"/>
    <property type="project" value="TreeGrafter"/>
</dbReference>
<dbReference type="EMBL" id="KN847335">
    <property type="protein sequence ID" value="KIW43947.1"/>
    <property type="molecule type" value="Genomic_DNA"/>
</dbReference>
<dbReference type="VEuPathDB" id="FungiDB:PV06_04993"/>